<feature type="transmembrane region" description="Helical" evidence="7">
    <location>
        <begin position="145"/>
        <end position="163"/>
    </location>
</feature>
<gene>
    <name evidence="8" type="ORF">CYJ19_05155</name>
</gene>
<organism evidence="8 9">
    <name type="scientific">Winkia neuii</name>
    <dbReference type="NCBI Taxonomy" id="33007"/>
    <lineage>
        <taxon>Bacteria</taxon>
        <taxon>Bacillati</taxon>
        <taxon>Actinomycetota</taxon>
        <taxon>Actinomycetes</taxon>
        <taxon>Actinomycetales</taxon>
        <taxon>Actinomycetaceae</taxon>
        <taxon>Winkia</taxon>
    </lineage>
</organism>
<comment type="caution">
    <text evidence="8">The sequence shown here is derived from an EMBL/GenBank/DDBJ whole genome shotgun (WGS) entry which is preliminary data.</text>
</comment>
<evidence type="ECO:0000313" key="8">
    <source>
        <dbReference type="EMBL" id="PKY72241.1"/>
    </source>
</evidence>
<dbReference type="RefSeq" id="WP_070454333.1">
    <property type="nucleotide sequence ID" value="NZ_JASOXK010000005.1"/>
</dbReference>
<evidence type="ECO:0000256" key="2">
    <source>
        <dbReference type="ARBA" id="ARBA00005697"/>
    </source>
</evidence>
<keyword evidence="3" id="KW-0813">Transport</keyword>
<evidence type="ECO:0000256" key="3">
    <source>
        <dbReference type="ARBA" id="ARBA00022448"/>
    </source>
</evidence>
<dbReference type="AlphaFoldDB" id="A0A2I1IM84"/>
<feature type="transmembrane region" description="Helical" evidence="7">
    <location>
        <begin position="416"/>
        <end position="444"/>
    </location>
</feature>
<name>A0A2I1IM84_9ACTO</name>
<keyword evidence="4 7" id="KW-0812">Transmembrane</keyword>
<feature type="transmembrane region" description="Helical" evidence="7">
    <location>
        <begin position="63"/>
        <end position="82"/>
    </location>
</feature>
<keyword evidence="9" id="KW-1185">Reference proteome</keyword>
<dbReference type="EMBL" id="PKKO01000003">
    <property type="protein sequence ID" value="PKY72241.1"/>
    <property type="molecule type" value="Genomic_DNA"/>
</dbReference>
<dbReference type="Pfam" id="PF00860">
    <property type="entry name" value="Xan_ur_permease"/>
    <property type="match status" value="1"/>
</dbReference>
<keyword evidence="5 7" id="KW-1133">Transmembrane helix</keyword>
<dbReference type="InterPro" id="IPR006043">
    <property type="entry name" value="NCS2"/>
</dbReference>
<sequence length="479" mass="49433">MATNTTAPAKGSGLDKFFHITERGSTVGREFRGGLVTFFAMAYILVVNANLLGGVDSSIPPTAIAAGTALIAGLMSILMGVVANYPLALAAGMGLNAMVAFTLCGAMGLSYAEAMGLIFWEGAAITVLVLTGLREAVFRAVPAELKTAISVGIGLFIAFVGLLNAGVIRPGGTPVQLGIDGSLAGWPAFIFVVGLLLIVVLYVKKVRGAILIGIVGATTLSVIVQAIAHVPAMHDATGKVAHPTGWGLNAPNLTGSPIRLPDFATLGQIDFFGAFNKLGPIAAVLIIFSLLLADFFDTMGTMVAIGAEGDLLDENGVPPHSDRILLVDSLAAAIGGLAGTSSNTSYVESSAGVGEGARTGLATVFTGCFFLASVFFSPLVEVVPSEAASTALVFVGFLMMQQVLDIDWKDPEIAIPAFLTVAMMPFAYSITVGIGAGAIVWTVIKLARGKVRQIHPLMALVAILFVCYFVLGPIKALFA</sequence>
<evidence type="ECO:0000313" key="9">
    <source>
        <dbReference type="Proteomes" id="UP000235122"/>
    </source>
</evidence>
<dbReference type="PANTHER" id="PTHR43337">
    <property type="entry name" value="XANTHINE/URACIL PERMEASE C887.17-RELATED"/>
    <property type="match status" value="1"/>
</dbReference>
<dbReference type="PANTHER" id="PTHR43337:SF1">
    <property type="entry name" value="XANTHINE_URACIL PERMEASE C887.17-RELATED"/>
    <property type="match status" value="1"/>
</dbReference>
<dbReference type="Proteomes" id="UP000235122">
    <property type="component" value="Unassembled WGS sequence"/>
</dbReference>
<reference evidence="8 9" key="1">
    <citation type="submission" date="2017-12" db="EMBL/GenBank/DDBJ databases">
        <title>Phylogenetic diversity of female urinary microbiome.</title>
        <authorList>
            <person name="Thomas-White K."/>
            <person name="Wolfe A.J."/>
        </authorList>
    </citation>
    <scope>NUCLEOTIDE SEQUENCE [LARGE SCALE GENOMIC DNA]</scope>
    <source>
        <strain evidence="8 9">UMB0402</strain>
    </source>
</reference>
<feature type="transmembrane region" description="Helical" evidence="7">
    <location>
        <begin position="33"/>
        <end position="51"/>
    </location>
</feature>
<feature type="transmembrane region" description="Helical" evidence="7">
    <location>
        <begin position="117"/>
        <end position="133"/>
    </location>
</feature>
<dbReference type="GO" id="GO:0005345">
    <property type="term" value="F:purine nucleobase transmembrane transporter activity"/>
    <property type="evidence" value="ECO:0007669"/>
    <property type="project" value="TreeGrafter"/>
</dbReference>
<dbReference type="GO" id="GO:0012505">
    <property type="term" value="C:endomembrane system"/>
    <property type="evidence" value="ECO:0007669"/>
    <property type="project" value="UniProtKB-SubCell"/>
</dbReference>
<feature type="transmembrane region" description="Helical" evidence="7">
    <location>
        <begin position="89"/>
        <end position="111"/>
    </location>
</feature>
<proteinExistence type="inferred from homology"/>
<protein>
    <submittedName>
        <fullName evidence="8">NCS2 family permease</fullName>
    </submittedName>
</protein>
<evidence type="ECO:0000256" key="4">
    <source>
        <dbReference type="ARBA" id="ARBA00022692"/>
    </source>
</evidence>
<evidence type="ECO:0000256" key="1">
    <source>
        <dbReference type="ARBA" id="ARBA00004127"/>
    </source>
</evidence>
<feature type="transmembrane region" description="Helical" evidence="7">
    <location>
        <begin position="183"/>
        <end position="203"/>
    </location>
</feature>
<dbReference type="GO" id="GO:0005886">
    <property type="term" value="C:plasma membrane"/>
    <property type="evidence" value="ECO:0007669"/>
    <property type="project" value="TreeGrafter"/>
</dbReference>
<comment type="subcellular location">
    <subcellularLocation>
        <location evidence="1">Endomembrane system</location>
        <topology evidence="1">Multi-pass membrane protein</topology>
    </subcellularLocation>
</comment>
<feature type="transmembrane region" description="Helical" evidence="7">
    <location>
        <begin position="361"/>
        <end position="380"/>
    </location>
</feature>
<evidence type="ECO:0000256" key="6">
    <source>
        <dbReference type="ARBA" id="ARBA00023136"/>
    </source>
</evidence>
<feature type="transmembrane region" description="Helical" evidence="7">
    <location>
        <begin position="278"/>
        <end position="296"/>
    </location>
</feature>
<feature type="transmembrane region" description="Helical" evidence="7">
    <location>
        <begin position="210"/>
        <end position="228"/>
    </location>
</feature>
<feature type="transmembrane region" description="Helical" evidence="7">
    <location>
        <begin position="456"/>
        <end position="478"/>
    </location>
</feature>
<comment type="similarity">
    <text evidence="2">Belongs to the nucleobase:cation symporter-2 (NCS2) (TC 2.A.40) family. Azg-like subfamily.</text>
</comment>
<evidence type="ECO:0000256" key="5">
    <source>
        <dbReference type="ARBA" id="ARBA00022989"/>
    </source>
</evidence>
<evidence type="ECO:0000256" key="7">
    <source>
        <dbReference type="SAM" id="Phobius"/>
    </source>
</evidence>
<accession>A0A2I1IM84</accession>
<dbReference type="InterPro" id="IPR045018">
    <property type="entry name" value="Azg-like"/>
</dbReference>
<keyword evidence="6 7" id="KW-0472">Membrane</keyword>
<dbReference type="STRING" id="33007.HMPREF3198_00161"/>